<accession>A0A2S7M7M5</accession>
<dbReference type="InterPro" id="IPR000055">
    <property type="entry name" value="Restrct_endonuc_typeI_TRD"/>
</dbReference>
<dbReference type="Pfam" id="PF01420">
    <property type="entry name" value="Methylase_S"/>
    <property type="match status" value="2"/>
</dbReference>
<dbReference type="RefSeq" id="WP_096573255.1">
    <property type="nucleotide sequence ID" value="NZ_JAAMSC010000048.1"/>
</dbReference>
<keyword evidence="3" id="KW-0238">DNA-binding</keyword>
<evidence type="ECO:0000259" key="4">
    <source>
        <dbReference type="Pfam" id="PF01420"/>
    </source>
</evidence>
<dbReference type="SUPFAM" id="SSF116734">
    <property type="entry name" value="DNA methylase specificity domain"/>
    <property type="match status" value="2"/>
</dbReference>
<dbReference type="EMBL" id="LEQJ01000020">
    <property type="protein sequence ID" value="RBS26533.1"/>
    <property type="molecule type" value="Genomic_DNA"/>
</dbReference>
<protein>
    <recommendedName>
        <fullName evidence="4">Type I restriction modification DNA specificity domain-containing protein</fullName>
    </recommendedName>
</protein>
<proteinExistence type="inferred from homology"/>
<evidence type="ECO:0000313" key="6">
    <source>
        <dbReference type="Proteomes" id="UP000253144"/>
    </source>
</evidence>
<dbReference type="AlphaFoldDB" id="A0A2S7M7M5"/>
<dbReference type="PANTHER" id="PTHR30408">
    <property type="entry name" value="TYPE-1 RESTRICTION ENZYME ECOKI SPECIFICITY PROTEIN"/>
    <property type="match status" value="1"/>
</dbReference>
<dbReference type="Gene3D" id="3.90.220.20">
    <property type="entry name" value="DNA methylase specificity domains"/>
    <property type="match status" value="2"/>
</dbReference>
<dbReference type="GO" id="GO:0003677">
    <property type="term" value="F:DNA binding"/>
    <property type="evidence" value="ECO:0007669"/>
    <property type="project" value="UniProtKB-KW"/>
</dbReference>
<dbReference type="PANTHER" id="PTHR30408:SF13">
    <property type="entry name" value="TYPE I RESTRICTION ENZYME HINDI SPECIFICITY SUBUNIT"/>
    <property type="match status" value="1"/>
</dbReference>
<dbReference type="InterPro" id="IPR044946">
    <property type="entry name" value="Restrct_endonuc_typeI_TRD_sf"/>
</dbReference>
<feature type="domain" description="Type I restriction modification DNA specificity" evidence="4">
    <location>
        <begin position="219"/>
        <end position="400"/>
    </location>
</feature>
<name>A0A2S7M7M5_ENTFC</name>
<evidence type="ECO:0000256" key="1">
    <source>
        <dbReference type="ARBA" id="ARBA00010923"/>
    </source>
</evidence>
<evidence type="ECO:0000256" key="3">
    <source>
        <dbReference type="ARBA" id="ARBA00023125"/>
    </source>
</evidence>
<dbReference type="Proteomes" id="UP000253144">
    <property type="component" value="Unassembled WGS sequence"/>
</dbReference>
<comment type="similarity">
    <text evidence="1">Belongs to the type-I restriction system S methylase family.</text>
</comment>
<dbReference type="InterPro" id="IPR052021">
    <property type="entry name" value="Type-I_RS_S_subunit"/>
</dbReference>
<reference evidence="5 6" key="1">
    <citation type="submission" date="2015-06" db="EMBL/GenBank/DDBJ databases">
        <title>The Genome Sequence of Enterococcus faecium 131EA1.</title>
        <authorList>
            <consortium name="The Broad Institute Genomics Platform"/>
            <consortium name="The Broad Institute Genome Sequencing Center for Infectious Disease"/>
            <person name="Earl A.M."/>
            <person name="Van Tyne D."/>
            <person name="Lebreton F."/>
            <person name="Saavedra J.T."/>
            <person name="Gilmore M.S."/>
            <person name="Manson Mcguire A."/>
            <person name="Clock S."/>
            <person name="Crupain M."/>
            <person name="Rangan U."/>
            <person name="Young S."/>
            <person name="Abouelleil A."/>
            <person name="Cao P."/>
            <person name="Chapman S.B."/>
            <person name="Griggs A."/>
            <person name="Priest M."/>
            <person name="Shea T."/>
            <person name="Wortman J."/>
            <person name="Nusbaum C."/>
            <person name="Birren B."/>
        </authorList>
    </citation>
    <scope>NUCLEOTIDE SEQUENCE [LARGE SCALE GENOMIC DNA]</scope>
    <source>
        <strain evidence="5 6">131EA1</strain>
    </source>
</reference>
<evidence type="ECO:0000256" key="2">
    <source>
        <dbReference type="ARBA" id="ARBA00022747"/>
    </source>
</evidence>
<gene>
    <name evidence="5" type="ORF">EB12_02692</name>
</gene>
<keyword evidence="2" id="KW-0680">Restriction system</keyword>
<sequence>MSFSEWREVALKDVIEFNPKESIKKGTITKKIGMDKLAPFQRKIDGFELEAFKGGSKFRNGDTLLARITPCLENGKTAQVTILDDDEVAFGSTEYIVLRHKIGITDNNYIFYLALSQYVRDTAIKSMTGTSGRQRAQTDVIENTKIMLPPLDEQKAIAHILSTLDDKIEVNNQINKTLENMAQAIFKQWFVDFEFPNEDGEPYKSSGGEMVESELGMIPKGWEVKELVDVLETLEAGNRPKGGAGNLTEGIPSIGAENIIGLGKYDYSKEKYVTEEYFAKMNKGKVNPGDVLLYKDGAQLGRKTMFMNGFPHKKCCINSHVFILRTNDMLTQSYLYFWLDQDWVTQSIINLNANSAQPGINQSKLKTLKILTPKFNYVEMFDVIIKSLLNKLFENCIENNALHKTRDALLPKLMSGEIRVPLDEEGDVS</sequence>
<feature type="domain" description="Type I restriction modification DNA specificity" evidence="4">
    <location>
        <begin position="4"/>
        <end position="180"/>
    </location>
</feature>
<dbReference type="GO" id="GO:0009307">
    <property type="term" value="P:DNA restriction-modification system"/>
    <property type="evidence" value="ECO:0007669"/>
    <property type="project" value="UniProtKB-KW"/>
</dbReference>
<organism evidence="5 6">
    <name type="scientific">Enterococcus faecium</name>
    <name type="common">Streptococcus faecium</name>
    <dbReference type="NCBI Taxonomy" id="1352"/>
    <lineage>
        <taxon>Bacteria</taxon>
        <taxon>Bacillati</taxon>
        <taxon>Bacillota</taxon>
        <taxon>Bacilli</taxon>
        <taxon>Lactobacillales</taxon>
        <taxon>Enterococcaceae</taxon>
        <taxon>Enterococcus</taxon>
    </lineage>
</organism>
<comment type="caution">
    <text evidence="5">The sequence shown here is derived from an EMBL/GenBank/DDBJ whole genome shotgun (WGS) entry which is preliminary data.</text>
</comment>
<dbReference type="CDD" id="cd17260">
    <property type="entry name" value="RMtype1_S_EcoEI-TRD1-CR1_like"/>
    <property type="match status" value="1"/>
</dbReference>
<evidence type="ECO:0000313" key="5">
    <source>
        <dbReference type="EMBL" id="RBS26533.1"/>
    </source>
</evidence>